<gene>
    <name evidence="9" type="ORF">PACTADRAFT_49004</name>
</gene>
<evidence type="ECO:0000313" key="9">
    <source>
        <dbReference type="EMBL" id="ODV97265.1"/>
    </source>
</evidence>
<dbReference type="AlphaFoldDB" id="A0A1E4TZT5"/>
<dbReference type="InterPro" id="IPR001807">
    <property type="entry name" value="ClC"/>
</dbReference>
<dbReference type="SUPFAM" id="SSF81340">
    <property type="entry name" value="Clc chloride channel"/>
    <property type="match status" value="1"/>
</dbReference>
<keyword evidence="10" id="KW-1185">Reference proteome</keyword>
<dbReference type="GO" id="GO:0005769">
    <property type="term" value="C:early endosome"/>
    <property type="evidence" value="ECO:0007669"/>
    <property type="project" value="TreeGrafter"/>
</dbReference>
<protein>
    <recommendedName>
        <fullName evidence="11">Chloride channel protein</fullName>
    </recommendedName>
</protein>
<evidence type="ECO:0000256" key="1">
    <source>
        <dbReference type="ARBA" id="ARBA00004141"/>
    </source>
</evidence>
<dbReference type="PANTHER" id="PTHR45711:SF3">
    <property type="entry name" value="CLC CHANNEL"/>
    <property type="match status" value="1"/>
</dbReference>
<reference evidence="10" key="1">
    <citation type="submission" date="2016-05" db="EMBL/GenBank/DDBJ databases">
        <title>Comparative genomics of biotechnologically important yeasts.</title>
        <authorList>
            <consortium name="DOE Joint Genome Institute"/>
            <person name="Riley R."/>
            <person name="Haridas S."/>
            <person name="Wolfe K.H."/>
            <person name="Lopes M.R."/>
            <person name="Hittinger C.T."/>
            <person name="Goker M."/>
            <person name="Salamov A."/>
            <person name="Wisecaver J."/>
            <person name="Long T.M."/>
            <person name="Aerts A.L."/>
            <person name="Barry K."/>
            <person name="Choi C."/>
            <person name="Clum A."/>
            <person name="Coughlan A.Y."/>
            <person name="Deshpande S."/>
            <person name="Douglass A.P."/>
            <person name="Hanson S.J."/>
            <person name="Klenk H.-P."/>
            <person name="Labutti K."/>
            <person name="Lapidus A."/>
            <person name="Lindquist E."/>
            <person name="Lipzen A."/>
            <person name="Meier-Kolthoff J.P."/>
            <person name="Ohm R.A."/>
            <person name="Otillar R.P."/>
            <person name="Pangilinan J."/>
            <person name="Peng Y."/>
            <person name="Rokas A."/>
            <person name="Rosa C.A."/>
            <person name="Scheuner C."/>
            <person name="Sibirny A.A."/>
            <person name="Slot J.C."/>
            <person name="Stielow J.B."/>
            <person name="Sun H."/>
            <person name="Kurtzman C.P."/>
            <person name="Blackwell M."/>
            <person name="Grigoriev I.V."/>
            <person name="Jeffries T.W."/>
        </authorList>
    </citation>
    <scope>NUCLEOTIDE SEQUENCE [LARGE SCALE GENOMIC DNA]</scope>
    <source>
        <strain evidence="10">NRRL Y-2460</strain>
    </source>
</reference>
<organism evidence="9 10">
    <name type="scientific">Pachysolen tannophilus NRRL Y-2460</name>
    <dbReference type="NCBI Taxonomy" id="669874"/>
    <lineage>
        <taxon>Eukaryota</taxon>
        <taxon>Fungi</taxon>
        <taxon>Dikarya</taxon>
        <taxon>Ascomycota</taxon>
        <taxon>Saccharomycotina</taxon>
        <taxon>Pichiomycetes</taxon>
        <taxon>Pachysolenaceae</taxon>
        <taxon>Pachysolen</taxon>
    </lineage>
</organism>
<keyword evidence="7" id="KW-0868">Chloride</keyword>
<keyword evidence="2" id="KW-0813">Transport</keyword>
<dbReference type="InterPro" id="IPR014743">
    <property type="entry name" value="Cl-channel_core"/>
</dbReference>
<feature type="transmembrane region" description="Helical" evidence="8">
    <location>
        <begin position="254"/>
        <end position="274"/>
    </location>
</feature>
<dbReference type="Gene3D" id="1.10.3080.10">
    <property type="entry name" value="Clc chloride channel"/>
    <property type="match status" value="1"/>
</dbReference>
<evidence type="ECO:0000256" key="4">
    <source>
        <dbReference type="ARBA" id="ARBA00022989"/>
    </source>
</evidence>
<evidence type="ECO:0000256" key="6">
    <source>
        <dbReference type="ARBA" id="ARBA00023136"/>
    </source>
</evidence>
<feature type="transmembrane region" description="Helical" evidence="8">
    <location>
        <begin position="318"/>
        <end position="340"/>
    </location>
</feature>
<keyword evidence="3 8" id="KW-0812">Transmembrane</keyword>
<evidence type="ECO:0000256" key="5">
    <source>
        <dbReference type="ARBA" id="ARBA00023065"/>
    </source>
</evidence>
<accession>A0A1E4TZT5</accession>
<dbReference type="Pfam" id="PF00654">
    <property type="entry name" value="Voltage_CLC"/>
    <property type="match status" value="1"/>
</dbReference>
<dbReference type="PANTHER" id="PTHR45711">
    <property type="entry name" value="CHLORIDE CHANNEL PROTEIN"/>
    <property type="match status" value="1"/>
</dbReference>
<keyword evidence="5" id="KW-0406">Ion transport</keyword>
<evidence type="ECO:0000256" key="7">
    <source>
        <dbReference type="ARBA" id="ARBA00023214"/>
    </source>
</evidence>
<dbReference type="GO" id="GO:0005886">
    <property type="term" value="C:plasma membrane"/>
    <property type="evidence" value="ECO:0007669"/>
    <property type="project" value="TreeGrafter"/>
</dbReference>
<feature type="transmembrane region" description="Helical" evidence="8">
    <location>
        <begin position="559"/>
        <end position="577"/>
    </location>
</feature>
<comment type="subcellular location">
    <subcellularLocation>
        <location evidence="1">Membrane</location>
        <topology evidence="1">Multi-pass membrane protein</topology>
    </subcellularLocation>
</comment>
<evidence type="ECO:0008006" key="11">
    <source>
        <dbReference type="Google" id="ProtNLM"/>
    </source>
</evidence>
<dbReference type="GO" id="GO:0005247">
    <property type="term" value="F:voltage-gated chloride channel activity"/>
    <property type="evidence" value="ECO:0007669"/>
    <property type="project" value="TreeGrafter"/>
</dbReference>
<proteinExistence type="predicted"/>
<dbReference type="PRINTS" id="PR00762">
    <property type="entry name" value="CLCHANNEL"/>
</dbReference>
<feature type="transmembrane region" description="Helical" evidence="8">
    <location>
        <begin position="660"/>
        <end position="678"/>
    </location>
</feature>
<dbReference type="EMBL" id="KV454012">
    <property type="protein sequence ID" value="ODV97265.1"/>
    <property type="molecule type" value="Genomic_DNA"/>
</dbReference>
<keyword evidence="6 8" id="KW-0472">Membrane</keyword>
<keyword evidence="4 8" id="KW-1133">Transmembrane helix</keyword>
<dbReference type="Proteomes" id="UP000094236">
    <property type="component" value="Unassembled WGS sequence"/>
</dbReference>
<dbReference type="GO" id="GO:0005794">
    <property type="term" value="C:Golgi apparatus"/>
    <property type="evidence" value="ECO:0007669"/>
    <property type="project" value="TreeGrafter"/>
</dbReference>
<feature type="transmembrane region" description="Helical" evidence="8">
    <location>
        <begin position="628"/>
        <end position="648"/>
    </location>
</feature>
<dbReference type="FunFam" id="1.10.3080.10:FF:000030">
    <property type="entry name" value="Chloride channel protein"/>
    <property type="match status" value="1"/>
</dbReference>
<dbReference type="OrthoDB" id="44789at2759"/>
<sequence>MMANDNNDNNNENKTTPLKRLLDITYNQSLRSPRINNNNNNNTINSDANNDYFTYQHSSSNTNNIEDPTKVLMRYASVPSQLSIRNKSSLRANYGSIENHQDSIHSQNDNANGPNTNLERNFYDDFTTVDWLQNSIKQSERLTYLNKKSKKSFKYKIFKNIDQLKSWVLILIISFCCSLLAYSIDKVENVLVDLKRGYCSANWLLSESTCCSSKAMVPTPPEFWIRDNNIAMCKDFKMWSDRFYDFNSIFPLEFSIYVALTLILAFAAVRITLLTKTINPLRGKDCKTNNHRIWYTAYGSGVPEVKTILSGFIIRKFLGTWTLLCKSTALVLAIASGMALGKEGPYVHLSTCIGNICCRLFTSINTNELEKRQILSAAAGSGVALAFGSPLGGVLFVIEEVAYYLPINQLFHIFFCAISSVLFLKFLNPYETGKTVIFEVHYNSDWEPVELIFYIILGVAGGIFGACFCLFTQWWNKFFRKNSLIKHHPVREVLLIALVTGLTTYYNKYSKTPTTELLYKLASPCTIENKCSILEEKQLSDAGSIVIIKFGEVLNEIRYLSIALIIKIFLTSITFGIKLPAGIYVPSMVIGALFGRLFAMIMQYFVMLYPSAFLFSKHLRDGETYVDLGIFAMIGAGAFMAGVTRMNVTLATILFELTSSYTYVLPISIAIAVSNWIANMIEPRSLYEILIDNNDFPILDNRNPPVFENNFTTAKDLLMDDCGNENLIVRVDDGYFPASKLKLKLNYLKANSLIDGCLPIIAQTKKLKKIGDVTTEEKDQEEFVGLISLPDLELRLDKIDEFISEYNINEEIYIKLIKDNDDAVGTNADVYSIISSSTAANNSVHEDDTAELIAKALSDLTNFVNVIDYNPILISDNSKLSYCYFIFSKLGNREIAILNHENGQFMGILYKKILIDYCKKMRKK</sequence>
<feature type="transmembrane region" description="Helical" evidence="8">
    <location>
        <begin position="410"/>
        <end position="427"/>
    </location>
</feature>
<feature type="transmembrane region" description="Helical" evidence="8">
    <location>
        <begin position="451"/>
        <end position="471"/>
    </location>
</feature>
<feature type="transmembrane region" description="Helical" evidence="8">
    <location>
        <begin position="164"/>
        <end position="184"/>
    </location>
</feature>
<feature type="transmembrane region" description="Helical" evidence="8">
    <location>
        <begin position="583"/>
        <end position="607"/>
    </location>
</feature>
<name>A0A1E4TZT5_PACTA</name>
<evidence type="ECO:0000256" key="2">
    <source>
        <dbReference type="ARBA" id="ARBA00022448"/>
    </source>
</evidence>
<feature type="transmembrane region" description="Helical" evidence="8">
    <location>
        <begin position="374"/>
        <end position="398"/>
    </location>
</feature>
<evidence type="ECO:0000256" key="3">
    <source>
        <dbReference type="ARBA" id="ARBA00022692"/>
    </source>
</evidence>
<dbReference type="CDD" id="cd03684">
    <property type="entry name" value="ClC_3_like"/>
    <property type="match status" value="1"/>
</dbReference>
<evidence type="ECO:0000313" key="10">
    <source>
        <dbReference type="Proteomes" id="UP000094236"/>
    </source>
</evidence>
<evidence type="ECO:0000256" key="8">
    <source>
        <dbReference type="SAM" id="Phobius"/>
    </source>
</evidence>